<dbReference type="HOGENOM" id="CLU_1591106_0_0_4"/>
<evidence type="ECO:0000313" key="1">
    <source>
        <dbReference type="EMBL" id="AHG63196.1"/>
    </source>
</evidence>
<sequence>MSLREELRVWLASAPQVVRRIVTVEIAHSDLTKTRYCCNNGFPVTAWADGEMREHEPTNFLIELAKTDNSLDQDYTMTFDLTDRQDEFRNELKRIPFNSPNPVRVTLREFLSNDLSLPMSPDVVLDLEKIAYTRGAASFSISSPRLNKTSTGRTYSPRFISSIRGFL</sequence>
<reference evidence="1 2" key="1">
    <citation type="journal article" date="2014" name="Microbiology">
        <title>Unravelling the complete genome sequence of Advenella mimigardefordensis strain DPN7T and novel insights in the catabolism of the xenobiotic polythioester precursor 3,3'-dithiodipropionate.</title>
        <authorList>
            <person name="Wubbeler J.H."/>
            <person name="Hiessl S."/>
            <person name="Schuldes J."/>
            <person name="Thurmer A."/>
            <person name="Daniel R."/>
            <person name="Steinbuchel A."/>
        </authorList>
    </citation>
    <scope>NUCLEOTIDE SEQUENCE [LARGE SCALE GENOMIC DNA]</scope>
    <source>
        <strain evidence="2">DSM 17166 / LMG 22922 / DPN7</strain>
    </source>
</reference>
<proteinExistence type="predicted"/>
<gene>
    <name evidence="1" type="ORF">MIM_c10980</name>
</gene>
<dbReference type="AlphaFoldDB" id="W0P921"/>
<name>W0P921_ADVMD</name>
<dbReference type="PATRIC" id="fig|1247726.3.peg.1200"/>
<accession>W0P921</accession>
<dbReference type="EMBL" id="CP003915">
    <property type="protein sequence ID" value="AHG63196.1"/>
    <property type="molecule type" value="Genomic_DNA"/>
</dbReference>
<protein>
    <submittedName>
        <fullName evidence="1">Uncharacterized protein</fullName>
    </submittedName>
</protein>
<dbReference type="RefSeq" id="WP_025371822.1">
    <property type="nucleotide sequence ID" value="NZ_CP003915.1"/>
</dbReference>
<evidence type="ECO:0000313" key="2">
    <source>
        <dbReference type="Proteomes" id="UP000019095"/>
    </source>
</evidence>
<dbReference type="Proteomes" id="UP000019095">
    <property type="component" value="Chromosome"/>
</dbReference>
<keyword evidence="2" id="KW-1185">Reference proteome</keyword>
<organism evidence="1 2">
    <name type="scientific">Advenella mimigardefordensis (strain DSM 17166 / LMG 22922 / DPN7)</name>
    <dbReference type="NCBI Taxonomy" id="1247726"/>
    <lineage>
        <taxon>Bacteria</taxon>
        <taxon>Pseudomonadati</taxon>
        <taxon>Pseudomonadota</taxon>
        <taxon>Betaproteobacteria</taxon>
        <taxon>Burkholderiales</taxon>
        <taxon>Alcaligenaceae</taxon>
    </lineage>
</organism>
<dbReference type="KEGG" id="amim:MIM_c10980"/>